<organism evidence="3 4">
    <name type="scientific">Maribellus comscasis</name>
    <dbReference type="NCBI Taxonomy" id="2681766"/>
    <lineage>
        <taxon>Bacteria</taxon>
        <taxon>Pseudomonadati</taxon>
        <taxon>Bacteroidota</taxon>
        <taxon>Bacteroidia</taxon>
        <taxon>Marinilabiliales</taxon>
        <taxon>Prolixibacteraceae</taxon>
        <taxon>Maribellus</taxon>
    </lineage>
</organism>
<evidence type="ECO:0000259" key="2">
    <source>
        <dbReference type="Pfam" id="PF09834"/>
    </source>
</evidence>
<sequence length="113" mass="13066">MSVKPRRHLAKAITWRIIASLTTFMIGWVVTGDLNFGMTIGAADVVIKIVLYYFHERLWYHSKFGIVEDGHKSVYQPIFKRKQKVQEAKVRVESEVEDFWKHGSASRKDGADL</sequence>
<proteinExistence type="predicted"/>
<dbReference type="AlphaFoldDB" id="A0A6I6JU49"/>
<evidence type="ECO:0000313" key="3">
    <source>
        <dbReference type="EMBL" id="QGY46556.1"/>
    </source>
</evidence>
<reference evidence="3 4" key="1">
    <citation type="submission" date="2019-11" db="EMBL/GenBank/DDBJ databases">
        <authorList>
            <person name="Zheng R.K."/>
            <person name="Sun C.M."/>
        </authorList>
    </citation>
    <scope>NUCLEOTIDE SEQUENCE [LARGE SCALE GENOMIC DNA]</scope>
    <source>
        <strain evidence="3 4">WC007</strain>
    </source>
</reference>
<name>A0A6I6JU49_9BACT</name>
<feature type="transmembrane region" description="Helical" evidence="1">
    <location>
        <begin position="36"/>
        <end position="54"/>
    </location>
</feature>
<keyword evidence="1" id="KW-1133">Transmembrane helix</keyword>
<feature type="transmembrane region" description="Helical" evidence="1">
    <location>
        <begin position="12"/>
        <end position="30"/>
    </location>
</feature>
<dbReference type="InterPro" id="IPR018638">
    <property type="entry name" value="DUF2061_membrane"/>
</dbReference>
<evidence type="ECO:0000256" key="1">
    <source>
        <dbReference type="SAM" id="Phobius"/>
    </source>
</evidence>
<dbReference type="EMBL" id="CP046401">
    <property type="protein sequence ID" value="QGY46556.1"/>
    <property type="molecule type" value="Genomic_DNA"/>
</dbReference>
<keyword evidence="1" id="KW-0472">Membrane</keyword>
<gene>
    <name evidence="3" type="ORF">GM418_23710</name>
</gene>
<dbReference type="Pfam" id="PF09834">
    <property type="entry name" value="DUF2061"/>
    <property type="match status" value="1"/>
</dbReference>
<protein>
    <submittedName>
        <fullName evidence="3">DUF2061 domain-containing protein</fullName>
    </submittedName>
</protein>
<accession>A0A6I6JU49</accession>
<evidence type="ECO:0000313" key="4">
    <source>
        <dbReference type="Proteomes" id="UP000428260"/>
    </source>
</evidence>
<feature type="domain" description="DUF2061" evidence="2">
    <location>
        <begin position="9"/>
        <end position="59"/>
    </location>
</feature>
<keyword evidence="1" id="KW-0812">Transmembrane</keyword>
<dbReference type="Proteomes" id="UP000428260">
    <property type="component" value="Chromosome"/>
</dbReference>
<dbReference type="RefSeq" id="WP_158869687.1">
    <property type="nucleotide sequence ID" value="NZ_CP046401.1"/>
</dbReference>
<keyword evidence="4" id="KW-1185">Reference proteome</keyword>
<dbReference type="KEGG" id="mcos:GM418_23710"/>